<evidence type="ECO:0000313" key="1">
    <source>
        <dbReference type="EMBL" id="SUQ16223.1"/>
    </source>
</evidence>
<gene>
    <name evidence="1" type="ORF">SAMN05216529_12419</name>
</gene>
<sequence length="35" mass="4430">MQNYIRPRYLKLLNKLDINRDIHRDYLIESFYDLS</sequence>
<evidence type="ECO:0000313" key="2">
    <source>
        <dbReference type="Proteomes" id="UP000254051"/>
    </source>
</evidence>
<dbReference type="EMBL" id="UHJJ01000024">
    <property type="protein sequence ID" value="SUQ16223.1"/>
    <property type="molecule type" value="Genomic_DNA"/>
</dbReference>
<proteinExistence type="predicted"/>
<name>A0A315ZN63_9FIRM</name>
<keyword evidence="2" id="KW-1185">Reference proteome</keyword>
<organism evidence="1 2">
    <name type="scientific">Faecalicatena contorta</name>
    <dbReference type="NCBI Taxonomy" id="39482"/>
    <lineage>
        <taxon>Bacteria</taxon>
        <taxon>Bacillati</taxon>
        <taxon>Bacillota</taxon>
        <taxon>Clostridia</taxon>
        <taxon>Lachnospirales</taxon>
        <taxon>Lachnospiraceae</taxon>
        <taxon>Faecalicatena</taxon>
    </lineage>
</organism>
<dbReference type="AlphaFoldDB" id="A0A315ZN63"/>
<accession>A0A315ZN63</accession>
<dbReference type="Proteomes" id="UP000254051">
    <property type="component" value="Unassembled WGS sequence"/>
</dbReference>
<protein>
    <submittedName>
        <fullName evidence="1">Uncharacterized protein</fullName>
    </submittedName>
</protein>
<reference evidence="2" key="1">
    <citation type="submission" date="2017-07" db="EMBL/GenBank/DDBJ databases">
        <authorList>
            <person name="Varghese N."/>
            <person name="Submissions S."/>
        </authorList>
    </citation>
    <scope>NUCLEOTIDE SEQUENCE [LARGE SCALE GENOMIC DNA]</scope>
    <source>
        <strain evidence="2">NLAE-zl-C134</strain>
    </source>
</reference>